<feature type="domain" description="Thioredoxin" evidence="13">
    <location>
        <begin position="29"/>
        <end position="195"/>
    </location>
</feature>
<keyword evidence="7" id="KW-0676">Redox-active center</keyword>
<evidence type="ECO:0000256" key="12">
    <source>
        <dbReference type="SAM" id="SignalP"/>
    </source>
</evidence>
<evidence type="ECO:0000256" key="1">
    <source>
        <dbReference type="ARBA" id="ARBA00003330"/>
    </source>
</evidence>
<keyword evidence="4" id="KW-0049">Antioxidant</keyword>
<evidence type="ECO:0000256" key="5">
    <source>
        <dbReference type="ARBA" id="ARBA00023002"/>
    </source>
</evidence>
<dbReference type="Gene3D" id="3.40.30.10">
    <property type="entry name" value="Glutaredoxin"/>
    <property type="match status" value="1"/>
</dbReference>
<name>A0A1I2GPH5_9BACT</name>
<evidence type="ECO:0000256" key="6">
    <source>
        <dbReference type="ARBA" id="ARBA00023157"/>
    </source>
</evidence>
<evidence type="ECO:0000256" key="9">
    <source>
        <dbReference type="ARBA" id="ARBA00038489"/>
    </source>
</evidence>
<comment type="function">
    <text evidence="1">Thiol-specific peroxidase that catalyzes the reduction of hydrogen peroxide and organic hydroperoxides to water and alcohols, respectively. Plays a role in cell protection against oxidative stress by detoxifying peroxides and as sensor of hydrogen peroxide-mediated signaling events.</text>
</comment>
<evidence type="ECO:0000256" key="2">
    <source>
        <dbReference type="ARBA" id="ARBA00013017"/>
    </source>
</evidence>
<comment type="catalytic activity">
    <reaction evidence="11">
        <text>a hydroperoxide + [thioredoxin]-dithiol = an alcohol + [thioredoxin]-disulfide + H2O</text>
        <dbReference type="Rhea" id="RHEA:62620"/>
        <dbReference type="Rhea" id="RHEA-COMP:10698"/>
        <dbReference type="Rhea" id="RHEA-COMP:10700"/>
        <dbReference type="ChEBI" id="CHEBI:15377"/>
        <dbReference type="ChEBI" id="CHEBI:29950"/>
        <dbReference type="ChEBI" id="CHEBI:30879"/>
        <dbReference type="ChEBI" id="CHEBI:35924"/>
        <dbReference type="ChEBI" id="CHEBI:50058"/>
        <dbReference type="EC" id="1.11.1.24"/>
    </reaction>
</comment>
<keyword evidence="12" id="KW-0732">Signal</keyword>
<dbReference type="STRING" id="655355.SAMN05216283_10350"/>
<proteinExistence type="inferred from homology"/>
<dbReference type="GO" id="GO:0045454">
    <property type="term" value="P:cell redox homeostasis"/>
    <property type="evidence" value="ECO:0007669"/>
    <property type="project" value="TreeGrafter"/>
</dbReference>
<keyword evidence="3" id="KW-0575">Peroxidase</keyword>
<feature type="chain" id="PRO_5011452835" description="thioredoxin-dependent peroxiredoxin" evidence="12">
    <location>
        <begin position="18"/>
        <end position="195"/>
    </location>
</feature>
<evidence type="ECO:0000313" key="15">
    <source>
        <dbReference type="Proteomes" id="UP000198964"/>
    </source>
</evidence>
<dbReference type="CDD" id="cd02970">
    <property type="entry name" value="PRX_like2"/>
    <property type="match status" value="1"/>
</dbReference>
<organism evidence="14 15">
    <name type="scientific">Sunxiuqinia elliptica</name>
    <dbReference type="NCBI Taxonomy" id="655355"/>
    <lineage>
        <taxon>Bacteria</taxon>
        <taxon>Pseudomonadati</taxon>
        <taxon>Bacteroidota</taxon>
        <taxon>Bacteroidia</taxon>
        <taxon>Marinilabiliales</taxon>
        <taxon>Prolixibacteraceae</taxon>
        <taxon>Sunxiuqinia</taxon>
    </lineage>
</organism>
<gene>
    <name evidence="14" type="ORF">SAMN05216283_10350</name>
</gene>
<dbReference type="Pfam" id="PF00578">
    <property type="entry name" value="AhpC-TSA"/>
    <property type="match status" value="1"/>
</dbReference>
<evidence type="ECO:0000313" key="14">
    <source>
        <dbReference type="EMBL" id="SFF18920.1"/>
    </source>
</evidence>
<dbReference type="GO" id="GO:0005737">
    <property type="term" value="C:cytoplasm"/>
    <property type="evidence" value="ECO:0007669"/>
    <property type="project" value="TreeGrafter"/>
</dbReference>
<dbReference type="RefSeq" id="WP_093919482.1">
    <property type="nucleotide sequence ID" value="NZ_FONW01000003.1"/>
</dbReference>
<dbReference type="PANTHER" id="PTHR42801">
    <property type="entry name" value="THIOREDOXIN-DEPENDENT PEROXIDE REDUCTASE"/>
    <property type="match status" value="1"/>
</dbReference>
<keyword evidence="6" id="KW-1015">Disulfide bond</keyword>
<dbReference type="GO" id="GO:0034599">
    <property type="term" value="P:cellular response to oxidative stress"/>
    <property type="evidence" value="ECO:0007669"/>
    <property type="project" value="TreeGrafter"/>
</dbReference>
<evidence type="ECO:0000256" key="11">
    <source>
        <dbReference type="ARBA" id="ARBA00049091"/>
    </source>
</evidence>
<dbReference type="Proteomes" id="UP000198964">
    <property type="component" value="Unassembled WGS sequence"/>
</dbReference>
<evidence type="ECO:0000256" key="3">
    <source>
        <dbReference type="ARBA" id="ARBA00022559"/>
    </source>
</evidence>
<sequence length="195" mass="21474">MKALIVLLVLISSTTLAQVAKSPEEVSPLLIGQQVPDISLKSADNQEQQLRSLVAEKPTVLLFYRGGWCPYCNAHLSEIQEAEEAIIDQGYQILAISPDAPANLQTTEDDKQIHYQLYSDADGTLMEAMGIAFKAPENYLGLLEKSSEGENQGILPVPSVFVIDTNGNIEFEYVNPDYKTRISGKLLLAIIENLH</sequence>
<dbReference type="SUPFAM" id="SSF52833">
    <property type="entry name" value="Thioredoxin-like"/>
    <property type="match status" value="1"/>
</dbReference>
<dbReference type="AlphaFoldDB" id="A0A1I2GPH5"/>
<evidence type="ECO:0000256" key="4">
    <source>
        <dbReference type="ARBA" id="ARBA00022862"/>
    </source>
</evidence>
<evidence type="ECO:0000259" key="13">
    <source>
        <dbReference type="PROSITE" id="PS51352"/>
    </source>
</evidence>
<dbReference type="PROSITE" id="PS51352">
    <property type="entry name" value="THIOREDOXIN_2"/>
    <property type="match status" value="1"/>
</dbReference>
<dbReference type="PANTHER" id="PTHR42801:SF7">
    <property type="entry name" value="SLL1159 PROTEIN"/>
    <property type="match status" value="1"/>
</dbReference>
<dbReference type="EC" id="1.11.1.24" evidence="2"/>
<evidence type="ECO:0000256" key="8">
    <source>
        <dbReference type="ARBA" id="ARBA00032824"/>
    </source>
</evidence>
<accession>A0A1I2GPH5</accession>
<feature type="signal peptide" evidence="12">
    <location>
        <begin position="1"/>
        <end position="17"/>
    </location>
</feature>
<evidence type="ECO:0000256" key="7">
    <source>
        <dbReference type="ARBA" id="ARBA00023284"/>
    </source>
</evidence>
<dbReference type="GO" id="GO:0008379">
    <property type="term" value="F:thioredoxin peroxidase activity"/>
    <property type="evidence" value="ECO:0007669"/>
    <property type="project" value="TreeGrafter"/>
</dbReference>
<reference evidence="14 15" key="1">
    <citation type="submission" date="2016-10" db="EMBL/GenBank/DDBJ databases">
        <authorList>
            <person name="de Groot N.N."/>
        </authorList>
    </citation>
    <scope>NUCLEOTIDE SEQUENCE [LARGE SCALE GENOMIC DNA]</scope>
    <source>
        <strain evidence="14 15">CGMCC 1.9156</strain>
    </source>
</reference>
<dbReference type="InterPro" id="IPR036249">
    <property type="entry name" value="Thioredoxin-like_sf"/>
</dbReference>
<keyword evidence="5" id="KW-0560">Oxidoreductase</keyword>
<dbReference type="EMBL" id="FONW01000003">
    <property type="protein sequence ID" value="SFF18920.1"/>
    <property type="molecule type" value="Genomic_DNA"/>
</dbReference>
<dbReference type="InterPro" id="IPR050924">
    <property type="entry name" value="Peroxiredoxin_BCP/PrxQ"/>
</dbReference>
<dbReference type="InterPro" id="IPR000866">
    <property type="entry name" value="AhpC/TSA"/>
</dbReference>
<comment type="similarity">
    <text evidence="9">Belongs to the peroxiredoxin family. BCP/PrxQ subfamily.</text>
</comment>
<evidence type="ECO:0000256" key="10">
    <source>
        <dbReference type="ARBA" id="ARBA00042639"/>
    </source>
</evidence>
<keyword evidence="15" id="KW-1185">Reference proteome</keyword>
<dbReference type="InterPro" id="IPR013766">
    <property type="entry name" value="Thioredoxin_domain"/>
</dbReference>
<protein>
    <recommendedName>
        <fullName evidence="2">thioredoxin-dependent peroxiredoxin</fullName>
        <ecNumber evidence="2">1.11.1.24</ecNumber>
    </recommendedName>
    <alternativeName>
        <fullName evidence="8">Thioredoxin peroxidase</fullName>
    </alternativeName>
    <alternativeName>
        <fullName evidence="10">Thioredoxin-dependent peroxiredoxin Bcp</fullName>
    </alternativeName>
</protein>